<gene>
    <name evidence="2" type="ORF">SAMN05216389_1338</name>
</gene>
<dbReference type="Proteomes" id="UP000198618">
    <property type="component" value="Unassembled WGS sequence"/>
</dbReference>
<dbReference type="InterPro" id="IPR025711">
    <property type="entry name" value="PepSY"/>
</dbReference>
<keyword evidence="3" id="KW-1185">Reference proteome</keyword>
<reference evidence="2 3" key="1">
    <citation type="submission" date="2016-10" db="EMBL/GenBank/DDBJ databases">
        <authorList>
            <person name="de Groot N.N."/>
        </authorList>
    </citation>
    <scope>NUCLEOTIDE SEQUENCE [LARGE SCALE GENOMIC DNA]</scope>
    <source>
        <strain evidence="2 3">IBRC-M 10780</strain>
    </source>
</reference>
<dbReference type="STRING" id="930131.SAMN05216389_1338"/>
<sequence>MGMKRAVLAAGLGVAVGYLAKQQIDRYQTVTPEKALHNAKETFKKQGPISGSWIYMKPEDIEKNGLLYNAYRGGVTRSIDGENKQYEFHVDVETGAVIDAYETTA</sequence>
<evidence type="ECO:0000259" key="1">
    <source>
        <dbReference type="Pfam" id="PF03413"/>
    </source>
</evidence>
<organism evidence="2 3">
    <name type="scientific">Oceanobacillus limi</name>
    <dbReference type="NCBI Taxonomy" id="930131"/>
    <lineage>
        <taxon>Bacteria</taxon>
        <taxon>Bacillati</taxon>
        <taxon>Bacillota</taxon>
        <taxon>Bacilli</taxon>
        <taxon>Bacillales</taxon>
        <taxon>Bacillaceae</taxon>
        <taxon>Oceanobacillus</taxon>
    </lineage>
</organism>
<dbReference type="Pfam" id="PF03413">
    <property type="entry name" value="PepSY"/>
    <property type="match status" value="1"/>
</dbReference>
<feature type="domain" description="PepSY" evidence="1">
    <location>
        <begin position="30"/>
        <end position="100"/>
    </location>
</feature>
<protein>
    <submittedName>
        <fullName evidence="2">Predicted small secreted protein</fullName>
    </submittedName>
</protein>
<dbReference type="RefSeq" id="WP_090872985.1">
    <property type="nucleotide sequence ID" value="NZ_FOHE01000033.1"/>
</dbReference>
<evidence type="ECO:0000313" key="2">
    <source>
        <dbReference type="EMBL" id="SET82213.1"/>
    </source>
</evidence>
<name>A0A1I0HER7_9BACI</name>
<dbReference type="AlphaFoldDB" id="A0A1I0HER7"/>
<dbReference type="EMBL" id="FOHE01000033">
    <property type="protein sequence ID" value="SET82213.1"/>
    <property type="molecule type" value="Genomic_DNA"/>
</dbReference>
<dbReference type="OrthoDB" id="2989832at2"/>
<evidence type="ECO:0000313" key="3">
    <source>
        <dbReference type="Proteomes" id="UP000198618"/>
    </source>
</evidence>
<proteinExistence type="predicted"/>
<accession>A0A1I0HER7</accession>